<dbReference type="InterPro" id="IPR052198">
    <property type="entry name" value="IorB_Oxidoreductase"/>
</dbReference>
<organism evidence="3 4">
    <name type="scientific">Muricomes intestini</name>
    <dbReference type="NCBI Taxonomy" id="1796634"/>
    <lineage>
        <taxon>Bacteria</taxon>
        <taxon>Bacillati</taxon>
        <taxon>Bacillota</taxon>
        <taxon>Clostridia</taxon>
        <taxon>Lachnospirales</taxon>
        <taxon>Lachnospiraceae</taxon>
        <taxon>Muricomes</taxon>
    </lineage>
</organism>
<dbReference type="OrthoDB" id="9789125at2"/>
<dbReference type="AlphaFoldDB" id="A0A4V2US97"/>
<dbReference type="SUPFAM" id="SSF53323">
    <property type="entry name" value="Pyruvate-ferredoxin oxidoreductase, PFOR, domain III"/>
    <property type="match status" value="1"/>
</dbReference>
<protein>
    <submittedName>
        <fullName evidence="3">Indolepyruvate ferredoxin oxidoreductase beta subunit</fullName>
    </submittedName>
</protein>
<gene>
    <name evidence="3" type="ORF">EDD59_10552</name>
</gene>
<dbReference type="RefSeq" id="WP_132379549.1">
    <property type="nucleotide sequence ID" value="NZ_DAIPCY010000006.1"/>
</dbReference>
<accession>A0A4V2US97</accession>
<name>A0A4V2US97_9FIRM</name>
<keyword evidence="4" id="KW-1185">Reference proteome</keyword>
<dbReference type="InterPro" id="IPR019752">
    <property type="entry name" value="Pyrv/ketoisovalerate_OxRed_cat"/>
</dbReference>
<evidence type="ECO:0000256" key="1">
    <source>
        <dbReference type="ARBA" id="ARBA00023002"/>
    </source>
</evidence>
<feature type="domain" description="Pyruvate/ketoisovalerate oxidoreductase catalytic" evidence="2">
    <location>
        <begin position="11"/>
        <end position="189"/>
    </location>
</feature>
<dbReference type="Gene3D" id="3.40.920.10">
    <property type="entry name" value="Pyruvate-ferredoxin oxidoreductase, PFOR, domain III"/>
    <property type="match status" value="1"/>
</dbReference>
<dbReference type="GO" id="GO:0016903">
    <property type="term" value="F:oxidoreductase activity, acting on the aldehyde or oxo group of donors"/>
    <property type="evidence" value="ECO:0007669"/>
    <property type="project" value="InterPro"/>
</dbReference>
<keyword evidence="1" id="KW-0560">Oxidoreductase</keyword>
<dbReference type="Proteomes" id="UP000295726">
    <property type="component" value="Unassembled WGS sequence"/>
</dbReference>
<proteinExistence type="predicted"/>
<dbReference type="Pfam" id="PF01558">
    <property type="entry name" value="POR"/>
    <property type="match status" value="1"/>
</dbReference>
<evidence type="ECO:0000313" key="4">
    <source>
        <dbReference type="Proteomes" id="UP000295726"/>
    </source>
</evidence>
<dbReference type="EMBL" id="SLZZ01000005">
    <property type="protein sequence ID" value="TCS80672.1"/>
    <property type="molecule type" value="Genomic_DNA"/>
</dbReference>
<reference evidence="3 4" key="1">
    <citation type="submission" date="2019-03" db="EMBL/GenBank/DDBJ databases">
        <title>Genomic Encyclopedia of Type Strains, Phase IV (KMG-IV): sequencing the most valuable type-strain genomes for metagenomic binning, comparative biology and taxonomic classification.</title>
        <authorList>
            <person name="Goeker M."/>
        </authorList>
    </citation>
    <scope>NUCLEOTIDE SEQUENCE [LARGE SCALE GENOMIC DNA]</scope>
    <source>
        <strain evidence="3 4">DSM 29489</strain>
    </source>
</reference>
<dbReference type="InterPro" id="IPR002869">
    <property type="entry name" value="Pyrv_flavodox_OxRed_cen"/>
</dbReference>
<evidence type="ECO:0000313" key="3">
    <source>
        <dbReference type="EMBL" id="TCS80672.1"/>
    </source>
</evidence>
<sequence>MNKNCLLCGVGGQGVVLASKLIAFAAMRQGKSVRTAETIGMAQRGGSVVSHVRIGEEIYSPQIPLKSADLILAFEPAEAVRSLPYLKAGGTVIVSSKAIKPVISTLNGSAYEGKEMLDYLKEKADKVAVLSGEYICRQAGSAKVLNAALLGAAAASGALDISIEEMGRAVKENVKEKYQEMNHKALELGKAAFEQI</sequence>
<keyword evidence="3" id="KW-0670">Pyruvate</keyword>
<evidence type="ECO:0000259" key="2">
    <source>
        <dbReference type="Pfam" id="PF01558"/>
    </source>
</evidence>
<dbReference type="PANTHER" id="PTHR43854:SF1">
    <property type="entry name" value="INDOLEPYRUVATE OXIDOREDUCTASE SUBUNIT IORB"/>
    <property type="match status" value="1"/>
</dbReference>
<dbReference type="PANTHER" id="PTHR43854">
    <property type="entry name" value="INDOLEPYRUVATE OXIDOREDUCTASE SUBUNIT IORB"/>
    <property type="match status" value="1"/>
</dbReference>
<comment type="caution">
    <text evidence="3">The sequence shown here is derived from an EMBL/GenBank/DDBJ whole genome shotgun (WGS) entry which is preliminary data.</text>
</comment>